<sequence length="299" mass="31329">MSNRARATLIGLAAIVMWSMLGVFTGGSGAVPPFLLNALCFGLSGTVATIWLIARGRAGVLRQPLKVWAVGTLGLFGYHALYFTALRTAPLVEAGLINYLWPLLIVLFSGLLPGERLRVHHLAGVVLGFSGAALLVTAGRSLALDGGYAFGYLAAFLAAVVWAGYSVVSRRFAGVPSEAVAGFCLATALLSLVCHAAFEQTVLPDGPFEWSMVLLLGAFPVGLAFFVWDHGVKHGDIQLIGTAAYATPVLSTLLLTLTGYGTLGWTTAIACALVTLGAVVAAWDALPFRRRAAGRRAVT</sequence>
<feature type="transmembrane region" description="Helical" evidence="6">
    <location>
        <begin position="34"/>
        <end position="53"/>
    </location>
</feature>
<feature type="domain" description="EamA" evidence="7">
    <location>
        <begin position="8"/>
        <end position="136"/>
    </location>
</feature>
<evidence type="ECO:0000256" key="2">
    <source>
        <dbReference type="ARBA" id="ARBA00022475"/>
    </source>
</evidence>
<evidence type="ECO:0000259" key="7">
    <source>
        <dbReference type="Pfam" id="PF00892"/>
    </source>
</evidence>
<dbReference type="SUPFAM" id="SSF103481">
    <property type="entry name" value="Multidrug resistance efflux transporter EmrE"/>
    <property type="match status" value="2"/>
</dbReference>
<dbReference type="InterPro" id="IPR037185">
    <property type="entry name" value="EmrE-like"/>
</dbReference>
<keyword evidence="3 6" id="KW-0812">Transmembrane</keyword>
<feature type="transmembrane region" description="Helical" evidence="6">
    <location>
        <begin position="263"/>
        <end position="286"/>
    </location>
</feature>
<keyword evidence="5 6" id="KW-0472">Membrane</keyword>
<protein>
    <recommendedName>
        <fullName evidence="7">EamA domain-containing protein</fullName>
    </recommendedName>
</protein>
<keyword evidence="4 6" id="KW-1133">Transmembrane helix</keyword>
<accession>A0A212LKV8</accession>
<dbReference type="Pfam" id="PF00892">
    <property type="entry name" value="EamA"/>
    <property type="match status" value="2"/>
</dbReference>
<name>A0A212LKV8_9HYPH</name>
<feature type="transmembrane region" description="Helical" evidence="6">
    <location>
        <begin position="65"/>
        <end position="84"/>
    </location>
</feature>
<keyword evidence="2" id="KW-1003">Cell membrane</keyword>
<dbReference type="AlphaFoldDB" id="A0A212LKV8"/>
<feature type="transmembrane region" description="Helical" evidence="6">
    <location>
        <begin position="180"/>
        <end position="198"/>
    </location>
</feature>
<dbReference type="InterPro" id="IPR051258">
    <property type="entry name" value="Diverse_Substrate_Transporter"/>
</dbReference>
<evidence type="ECO:0000256" key="4">
    <source>
        <dbReference type="ARBA" id="ARBA00022989"/>
    </source>
</evidence>
<dbReference type="EMBL" id="FMJD01000010">
    <property type="protein sequence ID" value="SCM78164.1"/>
    <property type="molecule type" value="Genomic_DNA"/>
</dbReference>
<feature type="transmembrane region" description="Helical" evidence="6">
    <location>
        <begin position="7"/>
        <end position="28"/>
    </location>
</feature>
<dbReference type="GO" id="GO:0005886">
    <property type="term" value="C:plasma membrane"/>
    <property type="evidence" value="ECO:0007669"/>
    <property type="project" value="UniProtKB-SubCell"/>
</dbReference>
<evidence type="ECO:0000256" key="5">
    <source>
        <dbReference type="ARBA" id="ARBA00023136"/>
    </source>
</evidence>
<dbReference type="PANTHER" id="PTHR42920:SF24">
    <property type="entry name" value="AROMATIC AMINO ACID EXPORTER YDDG"/>
    <property type="match status" value="1"/>
</dbReference>
<organism evidence="8">
    <name type="scientific">uncultured Pleomorphomonas sp</name>
    <dbReference type="NCBI Taxonomy" id="442121"/>
    <lineage>
        <taxon>Bacteria</taxon>
        <taxon>Pseudomonadati</taxon>
        <taxon>Pseudomonadota</taxon>
        <taxon>Alphaproteobacteria</taxon>
        <taxon>Hyphomicrobiales</taxon>
        <taxon>Pleomorphomonadaceae</taxon>
        <taxon>Pleomorphomonas</taxon>
        <taxon>environmental samples</taxon>
    </lineage>
</organism>
<evidence type="ECO:0000256" key="1">
    <source>
        <dbReference type="ARBA" id="ARBA00004651"/>
    </source>
</evidence>
<dbReference type="InterPro" id="IPR000620">
    <property type="entry name" value="EamA_dom"/>
</dbReference>
<evidence type="ECO:0000313" key="8">
    <source>
        <dbReference type="EMBL" id="SCM78164.1"/>
    </source>
</evidence>
<proteinExistence type="predicted"/>
<reference evidence="8" key="1">
    <citation type="submission" date="2016-08" db="EMBL/GenBank/DDBJ databases">
        <authorList>
            <person name="Seilhamer J.J."/>
        </authorList>
    </citation>
    <scope>NUCLEOTIDE SEQUENCE</scope>
    <source>
        <strain evidence="8">86</strain>
    </source>
</reference>
<feature type="transmembrane region" description="Helical" evidence="6">
    <location>
        <begin position="96"/>
        <end position="114"/>
    </location>
</feature>
<feature type="transmembrane region" description="Helical" evidence="6">
    <location>
        <begin position="210"/>
        <end position="227"/>
    </location>
</feature>
<comment type="subcellular location">
    <subcellularLocation>
        <location evidence="1">Cell membrane</location>
        <topology evidence="1">Multi-pass membrane protein</topology>
    </subcellularLocation>
</comment>
<gene>
    <name evidence="8" type="ORF">KL86PLE_60486</name>
</gene>
<dbReference type="PANTHER" id="PTHR42920">
    <property type="entry name" value="OS03G0707200 PROTEIN-RELATED"/>
    <property type="match status" value="1"/>
</dbReference>
<feature type="transmembrane region" description="Helical" evidence="6">
    <location>
        <begin position="121"/>
        <end position="143"/>
    </location>
</feature>
<feature type="transmembrane region" description="Helical" evidence="6">
    <location>
        <begin position="239"/>
        <end position="257"/>
    </location>
</feature>
<evidence type="ECO:0000256" key="3">
    <source>
        <dbReference type="ARBA" id="ARBA00022692"/>
    </source>
</evidence>
<feature type="domain" description="EamA" evidence="7">
    <location>
        <begin position="150"/>
        <end position="281"/>
    </location>
</feature>
<evidence type="ECO:0000256" key="6">
    <source>
        <dbReference type="SAM" id="Phobius"/>
    </source>
</evidence>
<feature type="transmembrane region" description="Helical" evidence="6">
    <location>
        <begin position="149"/>
        <end position="168"/>
    </location>
</feature>
<dbReference type="RefSeq" id="WP_288197919.1">
    <property type="nucleotide sequence ID" value="NZ_LT608334.1"/>
</dbReference>